<gene>
    <name evidence="2" type="ORF">GCM10023175_03550</name>
</gene>
<dbReference type="EMBL" id="BAABGT010000004">
    <property type="protein sequence ID" value="GAA4536486.1"/>
    <property type="molecule type" value="Genomic_DNA"/>
</dbReference>
<feature type="compositionally biased region" description="Basic and acidic residues" evidence="1">
    <location>
        <begin position="13"/>
        <end position="23"/>
    </location>
</feature>
<dbReference type="RefSeq" id="WP_345411982.1">
    <property type="nucleotide sequence ID" value="NZ_BAABGT010000004.1"/>
</dbReference>
<accession>A0ABP8REU4</accession>
<comment type="caution">
    <text evidence="2">The sequence shown here is derived from an EMBL/GenBank/DDBJ whole genome shotgun (WGS) entry which is preliminary data.</text>
</comment>
<dbReference type="Proteomes" id="UP001501598">
    <property type="component" value="Unassembled WGS sequence"/>
</dbReference>
<evidence type="ECO:0000313" key="2">
    <source>
        <dbReference type="EMBL" id="GAA4536486.1"/>
    </source>
</evidence>
<feature type="region of interest" description="Disordered" evidence="1">
    <location>
        <begin position="1"/>
        <end position="24"/>
    </location>
</feature>
<reference evidence="3" key="1">
    <citation type="journal article" date="2019" name="Int. J. Syst. Evol. Microbiol.">
        <title>The Global Catalogue of Microorganisms (GCM) 10K type strain sequencing project: providing services to taxonomists for standard genome sequencing and annotation.</title>
        <authorList>
            <consortium name="The Broad Institute Genomics Platform"/>
            <consortium name="The Broad Institute Genome Sequencing Center for Infectious Disease"/>
            <person name="Wu L."/>
            <person name="Ma J."/>
        </authorList>
    </citation>
    <scope>NUCLEOTIDE SEQUENCE [LARGE SCALE GENOMIC DNA]</scope>
    <source>
        <strain evidence="3">JCM 17906</strain>
    </source>
</reference>
<name>A0ABP8REU4_9PSEU</name>
<keyword evidence="3" id="KW-1185">Reference proteome</keyword>
<protein>
    <recommendedName>
        <fullName evidence="4">CopG family transcriptional regulator</fullName>
    </recommendedName>
</protein>
<sequence length="95" mass="10170">MARRAAKHGARRAAPEVDQHDPELDSYLAALAPDPGATGSLSETLQVRLPGIQAGELRRVAEEQGVSASALAARWLVERLGREEPPTGPIRTVRP</sequence>
<proteinExistence type="predicted"/>
<organism evidence="2 3">
    <name type="scientific">Pseudonocardia xishanensis</name>
    <dbReference type="NCBI Taxonomy" id="630995"/>
    <lineage>
        <taxon>Bacteria</taxon>
        <taxon>Bacillati</taxon>
        <taxon>Actinomycetota</taxon>
        <taxon>Actinomycetes</taxon>
        <taxon>Pseudonocardiales</taxon>
        <taxon>Pseudonocardiaceae</taxon>
        <taxon>Pseudonocardia</taxon>
    </lineage>
</organism>
<evidence type="ECO:0000256" key="1">
    <source>
        <dbReference type="SAM" id="MobiDB-lite"/>
    </source>
</evidence>
<evidence type="ECO:0008006" key="4">
    <source>
        <dbReference type="Google" id="ProtNLM"/>
    </source>
</evidence>
<evidence type="ECO:0000313" key="3">
    <source>
        <dbReference type="Proteomes" id="UP001501598"/>
    </source>
</evidence>
<feature type="compositionally biased region" description="Basic residues" evidence="1">
    <location>
        <begin position="1"/>
        <end position="11"/>
    </location>
</feature>